<feature type="domain" description="C2H2-type" evidence="12">
    <location>
        <begin position="202"/>
        <end position="229"/>
    </location>
</feature>
<keyword evidence="3" id="KW-0479">Metal-binding</keyword>
<evidence type="ECO:0000256" key="11">
    <source>
        <dbReference type="PROSITE-ProRule" id="PRU00042"/>
    </source>
</evidence>
<keyword evidence="8" id="KW-0238">DNA-binding</keyword>
<evidence type="ECO:0000256" key="9">
    <source>
        <dbReference type="ARBA" id="ARBA00023163"/>
    </source>
</evidence>
<dbReference type="Gene3D" id="3.30.160.60">
    <property type="entry name" value="Classic Zinc Finger"/>
    <property type="match status" value="5"/>
</dbReference>
<dbReference type="SUPFAM" id="SSF57667">
    <property type="entry name" value="beta-beta-alpha zinc fingers"/>
    <property type="match status" value="3"/>
</dbReference>
<proteinExistence type="inferred from homology"/>
<dbReference type="InterPro" id="IPR036236">
    <property type="entry name" value="Znf_C2H2_sf"/>
</dbReference>
<reference evidence="13" key="3">
    <citation type="submission" date="2025-09" db="UniProtKB">
        <authorList>
            <consortium name="Ensembl"/>
        </authorList>
    </citation>
    <scope>IDENTIFICATION</scope>
</reference>
<dbReference type="InterPro" id="IPR013087">
    <property type="entry name" value="Znf_C2H2_type"/>
</dbReference>
<evidence type="ECO:0000313" key="14">
    <source>
        <dbReference type="Proteomes" id="UP000694620"/>
    </source>
</evidence>
<keyword evidence="14" id="KW-1185">Reference proteome</keyword>
<evidence type="ECO:0000313" key="13">
    <source>
        <dbReference type="Ensembl" id="ENSECRP00000003172.1"/>
    </source>
</evidence>
<dbReference type="PANTHER" id="PTHR47772:SF12">
    <property type="entry name" value="RB-ASSOCIATED KRAB ZINC FINGER-RELATED"/>
    <property type="match status" value="1"/>
</dbReference>
<organism evidence="13 14">
    <name type="scientific">Erpetoichthys calabaricus</name>
    <name type="common">Rope fish</name>
    <name type="synonym">Calamoichthys calabaricus</name>
    <dbReference type="NCBI Taxonomy" id="27687"/>
    <lineage>
        <taxon>Eukaryota</taxon>
        <taxon>Metazoa</taxon>
        <taxon>Chordata</taxon>
        <taxon>Craniata</taxon>
        <taxon>Vertebrata</taxon>
        <taxon>Euteleostomi</taxon>
        <taxon>Actinopterygii</taxon>
        <taxon>Polypteriformes</taxon>
        <taxon>Polypteridae</taxon>
        <taxon>Erpetoichthys</taxon>
    </lineage>
</organism>
<dbReference type="GO" id="GO:0005634">
    <property type="term" value="C:nucleus"/>
    <property type="evidence" value="ECO:0007669"/>
    <property type="project" value="UniProtKB-SubCell"/>
</dbReference>
<keyword evidence="10" id="KW-0539">Nucleus</keyword>
<reference evidence="13" key="2">
    <citation type="submission" date="2025-08" db="UniProtKB">
        <authorList>
            <consortium name="Ensembl"/>
        </authorList>
    </citation>
    <scope>IDENTIFICATION</scope>
</reference>
<dbReference type="InterPro" id="IPR041697">
    <property type="entry name" value="Znf-C2H2_11"/>
</dbReference>
<evidence type="ECO:0000259" key="12">
    <source>
        <dbReference type="PROSITE" id="PS50157"/>
    </source>
</evidence>
<dbReference type="GO" id="GO:0008270">
    <property type="term" value="F:zinc ion binding"/>
    <property type="evidence" value="ECO:0007669"/>
    <property type="project" value="UniProtKB-KW"/>
</dbReference>
<keyword evidence="9" id="KW-0804">Transcription</keyword>
<dbReference type="FunFam" id="3.30.160.60:FF:000065">
    <property type="entry name" value="B-cell CLL/lymphoma 6, member B"/>
    <property type="match status" value="1"/>
</dbReference>
<keyword evidence="4" id="KW-0677">Repeat</keyword>
<dbReference type="Pfam" id="PF16622">
    <property type="entry name" value="zf-C2H2_11"/>
    <property type="match status" value="1"/>
</dbReference>
<evidence type="ECO:0000256" key="7">
    <source>
        <dbReference type="ARBA" id="ARBA00023015"/>
    </source>
</evidence>
<protein>
    <recommendedName>
        <fullName evidence="12">C2H2-type domain-containing protein</fullName>
    </recommendedName>
</protein>
<evidence type="ECO:0000256" key="3">
    <source>
        <dbReference type="ARBA" id="ARBA00022723"/>
    </source>
</evidence>
<dbReference type="FunFam" id="3.30.160.60:FF:002063">
    <property type="entry name" value="RB associated KRAB zinc finger"/>
    <property type="match status" value="1"/>
</dbReference>
<sequence>MKHDGSSIRLWRQFSAAGPGRVVRGGGGGTNAPEYAEIHPTEKKNSSRNLHHGRRCAFLQDNDPKHITKNTDKWLQNNNFSILEWPSQSPDLNPMENLMFWKYVREDMQTIQIALSDFPSLPLVKMYITSEGLTRGESNESKNCSSKSTRDAEEIVEPTAIMMLETVPNNTSLYVCTQCGKKFTTKRKLEQHEKNHSRQKLYKCTRCGRKFTSKFFLQRHEWLHAREKTYSCTKCTMTFFIDKVSLDYHQKGHIKTSNRCTECGKGFTNKYSLKRHSMVHTGERPHICSECGKNFVRRQHLQIHQRIHTGEKPYCCSKCGMKFAWKHQFQNHDIFHTGTYTF</sequence>
<dbReference type="FunFam" id="3.30.160.60:FF:001450">
    <property type="entry name" value="zinc finger protein 774"/>
    <property type="match status" value="1"/>
</dbReference>
<dbReference type="InterPro" id="IPR036397">
    <property type="entry name" value="RNaseH_sf"/>
</dbReference>
<keyword evidence="7" id="KW-0805">Transcription regulation</keyword>
<dbReference type="GeneTree" id="ENSGT01150000286918"/>
<dbReference type="InterPro" id="IPR050636">
    <property type="entry name" value="C2H2-ZF_domain-containing"/>
</dbReference>
<feature type="domain" description="C2H2-type" evidence="12">
    <location>
        <begin position="258"/>
        <end position="285"/>
    </location>
</feature>
<feature type="domain" description="C2H2-type" evidence="12">
    <location>
        <begin position="174"/>
        <end position="201"/>
    </location>
</feature>
<dbReference type="Gene3D" id="3.30.420.10">
    <property type="entry name" value="Ribonuclease H-like superfamily/Ribonuclease H"/>
    <property type="match status" value="1"/>
</dbReference>
<evidence type="ECO:0000256" key="8">
    <source>
        <dbReference type="ARBA" id="ARBA00023125"/>
    </source>
</evidence>
<evidence type="ECO:0000256" key="10">
    <source>
        <dbReference type="ARBA" id="ARBA00023242"/>
    </source>
</evidence>
<keyword evidence="5 11" id="KW-0863">Zinc-finger</keyword>
<evidence type="ECO:0000256" key="5">
    <source>
        <dbReference type="ARBA" id="ARBA00022771"/>
    </source>
</evidence>
<comment type="similarity">
    <text evidence="2">Belongs to the krueppel C2H2-type zinc-finger protein family.</text>
</comment>
<dbReference type="PANTHER" id="PTHR47772">
    <property type="entry name" value="ZINC FINGER PROTEIN 200"/>
    <property type="match status" value="1"/>
</dbReference>
<feature type="domain" description="C2H2-type" evidence="12">
    <location>
        <begin position="314"/>
        <end position="341"/>
    </location>
</feature>
<dbReference type="PROSITE" id="PS00028">
    <property type="entry name" value="ZINC_FINGER_C2H2_1"/>
    <property type="match status" value="5"/>
</dbReference>
<dbReference type="FunFam" id="3.30.160.60:FF:000100">
    <property type="entry name" value="Zinc finger 45-like"/>
    <property type="match status" value="1"/>
</dbReference>
<comment type="subcellular location">
    <subcellularLocation>
        <location evidence="1">Nucleus</location>
    </subcellularLocation>
</comment>
<dbReference type="Proteomes" id="UP000694620">
    <property type="component" value="Chromosome 5"/>
</dbReference>
<name>A0A8C4RIU2_ERPCA</name>
<dbReference type="AlphaFoldDB" id="A0A8C4RIU2"/>
<feature type="domain" description="C2H2-type" evidence="12">
    <location>
        <begin position="286"/>
        <end position="313"/>
    </location>
</feature>
<dbReference type="Pfam" id="PF00096">
    <property type="entry name" value="zf-C2H2"/>
    <property type="match status" value="3"/>
</dbReference>
<dbReference type="GO" id="GO:0003677">
    <property type="term" value="F:DNA binding"/>
    <property type="evidence" value="ECO:0007669"/>
    <property type="project" value="UniProtKB-KW"/>
</dbReference>
<keyword evidence="6" id="KW-0862">Zinc</keyword>
<dbReference type="PROSITE" id="PS50157">
    <property type="entry name" value="ZINC_FINGER_C2H2_2"/>
    <property type="match status" value="5"/>
</dbReference>
<evidence type="ECO:0000256" key="1">
    <source>
        <dbReference type="ARBA" id="ARBA00004123"/>
    </source>
</evidence>
<accession>A0A8C4RIU2</accession>
<evidence type="ECO:0000256" key="6">
    <source>
        <dbReference type="ARBA" id="ARBA00022833"/>
    </source>
</evidence>
<dbReference type="SMART" id="SM00355">
    <property type="entry name" value="ZnF_C2H2"/>
    <property type="match status" value="6"/>
</dbReference>
<evidence type="ECO:0000256" key="2">
    <source>
        <dbReference type="ARBA" id="ARBA00006991"/>
    </source>
</evidence>
<dbReference type="Ensembl" id="ENSECRT00000003226.1">
    <property type="protein sequence ID" value="ENSECRP00000003172.1"/>
    <property type="gene ID" value="ENSECRG00000002160.1"/>
</dbReference>
<evidence type="ECO:0000256" key="4">
    <source>
        <dbReference type="ARBA" id="ARBA00022737"/>
    </source>
</evidence>
<reference evidence="13" key="1">
    <citation type="submission" date="2021-06" db="EMBL/GenBank/DDBJ databases">
        <authorList>
            <consortium name="Wellcome Sanger Institute Data Sharing"/>
        </authorList>
    </citation>
    <scope>NUCLEOTIDE SEQUENCE [LARGE SCALE GENOMIC DNA]</scope>
</reference>